<comment type="caution">
    <text evidence="1">The sequence shown here is derived from an EMBL/GenBank/DDBJ whole genome shotgun (WGS) entry which is preliminary data.</text>
</comment>
<evidence type="ECO:0008006" key="3">
    <source>
        <dbReference type="Google" id="ProtNLM"/>
    </source>
</evidence>
<organism evidence="1 2">
    <name type="scientific">Pseudomonas weihenstephanensis</name>
    <dbReference type="NCBI Taxonomy" id="1608994"/>
    <lineage>
        <taxon>Bacteria</taxon>
        <taxon>Pseudomonadati</taxon>
        <taxon>Pseudomonadota</taxon>
        <taxon>Gammaproteobacteria</taxon>
        <taxon>Pseudomonadales</taxon>
        <taxon>Pseudomonadaceae</taxon>
        <taxon>Pseudomonas</taxon>
    </lineage>
</organism>
<name>A0A0J6IEQ5_9PSED</name>
<dbReference type="Proteomes" id="UP000036325">
    <property type="component" value="Unassembled WGS sequence"/>
</dbReference>
<proteinExistence type="predicted"/>
<dbReference type="STRING" id="1608994.TU86_21875"/>
<reference evidence="1 2" key="1">
    <citation type="submission" date="2015-02" db="EMBL/GenBank/DDBJ databases">
        <title>Pseudomonas helleri sp. nov. and Pseudomonas weihenstephanensis sp. nov., isolated from raw cows milk.</title>
        <authorList>
            <person name="von Neubeck M."/>
            <person name="Huptas C."/>
            <person name="Wenning M."/>
            <person name="Scherer S."/>
        </authorList>
    </citation>
    <scope>NUCLEOTIDE SEQUENCE [LARGE SCALE GENOMIC DNA]</scope>
    <source>
        <strain evidence="1 2">DSM 29166</strain>
    </source>
</reference>
<protein>
    <recommendedName>
        <fullName evidence="3">Tail assembly protein</fullName>
    </recommendedName>
</protein>
<evidence type="ECO:0000313" key="2">
    <source>
        <dbReference type="Proteomes" id="UP000036325"/>
    </source>
</evidence>
<dbReference type="RefSeq" id="WP_048366417.1">
    <property type="nucleotide sequence ID" value="NZ_JYLF01000015.1"/>
</dbReference>
<dbReference type="OrthoDB" id="6896031at2"/>
<gene>
    <name evidence="1" type="ORF">TU86_21875</name>
</gene>
<sequence length="156" mass="16767">MARVKAAAGGIRAFALDPLRNFKHQTIAVEEWGGAEVTVRALSAGDWVEYRRRAAELVSAARVDAGLSARAAEVAEGEDASPEPQVEINPNELYAFVLVRTLFDEAQQRVFTDNDIDEVVEAFSPVHDRLSAKAFELSGVGVTADDPDPVDAAGND</sequence>
<dbReference type="InterPro" id="IPR038556">
    <property type="entry name" value="TAC_Gp13-like_sf"/>
</dbReference>
<dbReference type="AlphaFoldDB" id="A0A0J6IEQ5"/>
<dbReference type="Gene3D" id="3.30.2220.20">
    <property type="entry name" value="Phage tail assembly chaperone gp13-like"/>
    <property type="match status" value="1"/>
</dbReference>
<dbReference type="PATRIC" id="fig|1608994.3.peg.548"/>
<accession>A0A0J6IEQ5</accession>
<evidence type="ECO:0000313" key="1">
    <source>
        <dbReference type="EMBL" id="KMN10174.1"/>
    </source>
</evidence>
<dbReference type="InterPro" id="IPR010411">
    <property type="entry name" value="TAC_Gp13-like"/>
</dbReference>
<dbReference type="EMBL" id="JYLF01000015">
    <property type="protein sequence ID" value="KMN10174.1"/>
    <property type="molecule type" value="Genomic_DNA"/>
</dbReference>
<dbReference type="Pfam" id="PF06222">
    <property type="entry name" value="Phage_TAC_1"/>
    <property type="match status" value="1"/>
</dbReference>